<organism evidence="1 2">
    <name type="scientific">Weissella oryzae (strain DSM 25784 / JCM 18191 / LMG 30913 / SG25)</name>
    <dbReference type="NCBI Taxonomy" id="1329250"/>
    <lineage>
        <taxon>Bacteria</taxon>
        <taxon>Bacillati</taxon>
        <taxon>Bacillota</taxon>
        <taxon>Bacilli</taxon>
        <taxon>Lactobacillales</taxon>
        <taxon>Lactobacillaceae</taxon>
        <taxon>Weissella</taxon>
    </lineage>
</organism>
<protein>
    <submittedName>
        <fullName evidence="1">Uncharacterized protein</fullName>
    </submittedName>
</protein>
<name>A0A069CU26_WEIOS</name>
<sequence>MALLPELDEARTVEKARYFF</sequence>
<feature type="non-terminal residue" evidence="1">
    <location>
        <position position="20"/>
    </location>
</feature>
<accession>A0A069CU26</accession>
<reference evidence="2" key="1">
    <citation type="journal article" date="2014" name="Genome Announc.">
        <title>Draft genome sequence of Weissella oryzae SG25T, isolated from fermented rice grains.</title>
        <authorList>
            <person name="Tanizawa Y."/>
            <person name="Fujisawa T."/>
            <person name="Mochizuki T."/>
            <person name="Kaminuma E."/>
            <person name="Suzuki Y."/>
            <person name="Nakamura Y."/>
            <person name="Tohno M."/>
        </authorList>
    </citation>
    <scope>NUCLEOTIDE SEQUENCE [LARGE SCALE GENOMIC DNA]</scope>
    <source>
        <strain evidence="2">DSM 25784 / JCM 18191 / LMG 30913 / SG25</strain>
    </source>
</reference>
<dbReference type="AlphaFoldDB" id="A0A069CU26"/>
<proteinExistence type="predicted"/>
<gene>
    <name evidence="1" type="ORF">WOSG25_041690</name>
</gene>
<keyword evidence="2" id="KW-1185">Reference proteome</keyword>
<dbReference type="EMBL" id="DF820487">
    <property type="protein sequence ID" value="GAK30728.1"/>
    <property type="molecule type" value="Genomic_DNA"/>
</dbReference>
<evidence type="ECO:0000313" key="2">
    <source>
        <dbReference type="Proteomes" id="UP000030643"/>
    </source>
</evidence>
<dbReference type="Proteomes" id="UP000030643">
    <property type="component" value="Unassembled WGS sequence"/>
</dbReference>
<evidence type="ECO:0000313" key="1">
    <source>
        <dbReference type="EMBL" id="GAK30728.1"/>
    </source>
</evidence>